<evidence type="ECO:0000256" key="1">
    <source>
        <dbReference type="SAM" id="Phobius"/>
    </source>
</evidence>
<organism evidence="2 3">
    <name type="scientific">Amanita thiersii Skay4041</name>
    <dbReference type="NCBI Taxonomy" id="703135"/>
    <lineage>
        <taxon>Eukaryota</taxon>
        <taxon>Fungi</taxon>
        <taxon>Dikarya</taxon>
        <taxon>Basidiomycota</taxon>
        <taxon>Agaricomycotina</taxon>
        <taxon>Agaricomycetes</taxon>
        <taxon>Agaricomycetidae</taxon>
        <taxon>Agaricales</taxon>
        <taxon>Pluteineae</taxon>
        <taxon>Amanitaceae</taxon>
        <taxon>Amanita</taxon>
    </lineage>
</organism>
<dbReference type="EMBL" id="KZ302430">
    <property type="protein sequence ID" value="PFH45335.1"/>
    <property type="molecule type" value="Genomic_DNA"/>
</dbReference>
<dbReference type="Pfam" id="PF21691">
    <property type="entry name" value="LDL"/>
    <property type="match status" value="1"/>
</dbReference>
<accession>A0A2A9N688</accession>
<protein>
    <submittedName>
        <fullName evidence="2">Uncharacterized protein</fullName>
    </submittedName>
</protein>
<keyword evidence="1" id="KW-0812">Transmembrane</keyword>
<dbReference type="Proteomes" id="UP000242287">
    <property type="component" value="Unassembled WGS sequence"/>
</dbReference>
<name>A0A2A9N688_9AGAR</name>
<sequence>MPGSAFLEMRHLTIFAIATMLVIVSGAAIIEPLTCKNLPRGCNCTSPSMVSLYAIEHCKKWNETVPTPLPDGGQIKSMTEWDSQAHCVWAASAIVRTCSQVRGGNFIVEEMKNEMDIEFCACFT</sequence>
<proteinExistence type="predicted"/>
<keyword evidence="1" id="KW-0472">Membrane</keyword>
<feature type="transmembrane region" description="Helical" evidence="1">
    <location>
        <begin position="12"/>
        <end position="30"/>
    </location>
</feature>
<reference evidence="2 3" key="1">
    <citation type="submission" date="2014-02" db="EMBL/GenBank/DDBJ databases">
        <title>Transposable element dynamics among asymbiotic and ectomycorrhizal Amanita fungi.</title>
        <authorList>
            <consortium name="DOE Joint Genome Institute"/>
            <person name="Hess J."/>
            <person name="Skrede I."/>
            <person name="Wolfe B."/>
            <person name="LaButti K."/>
            <person name="Ohm R.A."/>
            <person name="Grigoriev I.V."/>
            <person name="Pringle A."/>
        </authorList>
    </citation>
    <scope>NUCLEOTIDE SEQUENCE [LARGE SCALE GENOMIC DNA]</scope>
    <source>
        <strain evidence="2 3">SKay4041</strain>
    </source>
</reference>
<keyword evidence="3" id="KW-1185">Reference proteome</keyword>
<keyword evidence="1" id="KW-1133">Transmembrane helix</keyword>
<gene>
    <name evidence="2" type="ORF">AMATHDRAFT_51709</name>
</gene>
<evidence type="ECO:0000313" key="2">
    <source>
        <dbReference type="EMBL" id="PFH45335.1"/>
    </source>
</evidence>
<dbReference type="InterPro" id="IPR048508">
    <property type="entry name" value="LDL"/>
</dbReference>
<dbReference type="AlphaFoldDB" id="A0A2A9N688"/>
<evidence type="ECO:0000313" key="3">
    <source>
        <dbReference type="Proteomes" id="UP000242287"/>
    </source>
</evidence>